<dbReference type="AlphaFoldDB" id="A0AAV8XCY3"/>
<keyword evidence="4" id="KW-1185">Reference proteome</keyword>
<proteinExistence type="predicted"/>
<feature type="region of interest" description="Disordered" evidence="1">
    <location>
        <begin position="100"/>
        <end position="119"/>
    </location>
</feature>
<evidence type="ECO:0000313" key="3">
    <source>
        <dbReference type="EMBL" id="KAJ8936485.1"/>
    </source>
</evidence>
<protein>
    <submittedName>
        <fullName evidence="3">Uncharacterized protein</fullName>
    </submittedName>
</protein>
<name>A0AAV8XCY3_9CUCU</name>
<keyword evidence="2" id="KW-0732">Signal</keyword>
<evidence type="ECO:0000256" key="2">
    <source>
        <dbReference type="SAM" id="SignalP"/>
    </source>
</evidence>
<accession>A0AAV8XCY3</accession>
<sequence>MHLTYLIFILLCSVVLSIPIESPNEFQNLNRAIRSPTFKKKPGGLLGGLLGGTGGGHGGGGNYITNINNYGPYHPQQTASYHPHQTTNYGHGHEGGSFAGSAAVAGSTGGHGQAQSQSASFSVGPYSASFFTKPSTK</sequence>
<evidence type="ECO:0000313" key="4">
    <source>
        <dbReference type="Proteomes" id="UP001162156"/>
    </source>
</evidence>
<comment type="caution">
    <text evidence="3">The sequence shown here is derived from an EMBL/GenBank/DDBJ whole genome shotgun (WGS) entry which is preliminary data.</text>
</comment>
<organism evidence="3 4">
    <name type="scientific">Rhamnusium bicolor</name>
    <dbReference type="NCBI Taxonomy" id="1586634"/>
    <lineage>
        <taxon>Eukaryota</taxon>
        <taxon>Metazoa</taxon>
        <taxon>Ecdysozoa</taxon>
        <taxon>Arthropoda</taxon>
        <taxon>Hexapoda</taxon>
        <taxon>Insecta</taxon>
        <taxon>Pterygota</taxon>
        <taxon>Neoptera</taxon>
        <taxon>Endopterygota</taxon>
        <taxon>Coleoptera</taxon>
        <taxon>Polyphaga</taxon>
        <taxon>Cucujiformia</taxon>
        <taxon>Chrysomeloidea</taxon>
        <taxon>Cerambycidae</taxon>
        <taxon>Lepturinae</taxon>
        <taxon>Rhagiini</taxon>
        <taxon>Rhamnusium</taxon>
    </lineage>
</organism>
<feature type="region of interest" description="Disordered" evidence="1">
    <location>
        <begin position="74"/>
        <end position="95"/>
    </location>
</feature>
<gene>
    <name evidence="3" type="ORF">NQ314_012349</name>
</gene>
<feature type="compositionally biased region" description="Polar residues" evidence="1">
    <location>
        <begin position="74"/>
        <end position="89"/>
    </location>
</feature>
<dbReference type="EMBL" id="JANEYF010003410">
    <property type="protein sequence ID" value="KAJ8936485.1"/>
    <property type="molecule type" value="Genomic_DNA"/>
</dbReference>
<dbReference type="Proteomes" id="UP001162156">
    <property type="component" value="Unassembled WGS sequence"/>
</dbReference>
<feature type="chain" id="PRO_5043754013" evidence="2">
    <location>
        <begin position="18"/>
        <end position="137"/>
    </location>
</feature>
<reference evidence="3" key="1">
    <citation type="journal article" date="2023" name="Insect Mol. Biol.">
        <title>Genome sequencing provides insights into the evolution of gene families encoding plant cell wall-degrading enzymes in longhorned beetles.</title>
        <authorList>
            <person name="Shin N.R."/>
            <person name="Okamura Y."/>
            <person name="Kirsch R."/>
            <person name="Pauchet Y."/>
        </authorList>
    </citation>
    <scope>NUCLEOTIDE SEQUENCE</scope>
    <source>
        <strain evidence="3">RBIC_L_NR</strain>
    </source>
</reference>
<feature type="signal peptide" evidence="2">
    <location>
        <begin position="1"/>
        <end position="17"/>
    </location>
</feature>
<evidence type="ECO:0000256" key="1">
    <source>
        <dbReference type="SAM" id="MobiDB-lite"/>
    </source>
</evidence>